<proteinExistence type="predicted"/>
<reference evidence="1" key="1">
    <citation type="journal article" date="2021" name="Proc. Natl. Acad. Sci. U.S.A.">
        <title>A Catalog of Tens of Thousands of Viruses from Human Metagenomes Reveals Hidden Associations with Chronic Diseases.</title>
        <authorList>
            <person name="Tisza M.J."/>
            <person name="Buck C.B."/>
        </authorList>
    </citation>
    <scope>NUCLEOTIDE SEQUENCE</scope>
    <source>
        <strain evidence="1">CtqZP6</strain>
    </source>
</reference>
<protein>
    <submittedName>
        <fullName evidence="1">Uncharacterized protein</fullName>
    </submittedName>
</protein>
<organism evidence="1">
    <name type="scientific">Phage sp. ctqZP6</name>
    <dbReference type="NCBI Taxonomy" id="2828010"/>
    <lineage>
        <taxon>Viruses</taxon>
    </lineage>
</organism>
<evidence type="ECO:0000313" key="1">
    <source>
        <dbReference type="EMBL" id="DAF50626.1"/>
    </source>
</evidence>
<dbReference type="EMBL" id="BK032598">
    <property type="protein sequence ID" value="DAF50626.1"/>
    <property type="molecule type" value="Genomic_DNA"/>
</dbReference>
<accession>A0A8S5SJ97</accession>
<sequence>MKSMPLRSYITKSGFVRTTSSRSLRAMKDFLVVQSRMAQLCSMQTYTSKMTV</sequence>
<name>A0A8S5SJ97_9VIRU</name>